<protein>
    <submittedName>
        <fullName evidence="2">Uncharacterized protein</fullName>
    </submittedName>
</protein>
<dbReference type="EMBL" id="DXBO01000111">
    <property type="protein sequence ID" value="HIZ48538.1"/>
    <property type="molecule type" value="Genomic_DNA"/>
</dbReference>
<proteinExistence type="predicted"/>
<dbReference type="AlphaFoldDB" id="A0A9D2F2N4"/>
<feature type="region of interest" description="Disordered" evidence="1">
    <location>
        <begin position="1"/>
        <end position="21"/>
    </location>
</feature>
<evidence type="ECO:0000313" key="3">
    <source>
        <dbReference type="Proteomes" id="UP000824031"/>
    </source>
</evidence>
<sequence>MNRRVSPGEKRDPRQDEQKDRRKEIMAIFQSTENMEHISRQELEDKLDAVLDRVLRENIGLVITDEGKDDLVLCPSFRLDPFHAEDFGSVVNCALRYAMHAEDKESEAAIRYLRHCCGILDEKTLSVAVADLDKELKQPSPSLKNPQVWQELQGMFRKQMAELREAPLENAEQQDPLAKDDEP</sequence>
<feature type="region of interest" description="Disordered" evidence="1">
    <location>
        <begin position="163"/>
        <end position="183"/>
    </location>
</feature>
<comment type="caution">
    <text evidence="2">The sequence shown here is derived from an EMBL/GenBank/DDBJ whole genome shotgun (WGS) entry which is preliminary data.</text>
</comment>
<name>A0A9D2F2N4_9FIRM</name>
<gene>
    <name evidence="2" type="ORF">H9810_07475</name>
</gene>
<evidence type="ECO:0000256" key="1">
    <source>
        <dbReference type="SAM" id="MobiDB-lite"/>
    </source>
</evidence>
<accession>A0A9D2F2N4</accession>
<dbReference type="Proteomes" id="UP000824031">
    <property type="component" value="Unassembled WGS sequence"/>
</dbReference>
<evidence type="ECO:0000313" key="2">
    <source>
        <dbReference type="EMBL" id="HIZ48538.1"/>
    </source>
</evidence>
<reference evidence="2" key="1">
    <citation type="journal article" date="2021" name="PeerJ">
        <title>Extensive microbial diversity within the chicken gut microbiome revealed by metagenomics and culture.</title>
        <authorList>
            <person name="Gilroy R."/>
            <person name="Ravi A."/>
            <person name="Getino M."/>
            <person name="Pursley I."/>
            <person name="Horton D.L."/>
            <person name="Alikhan N.F."/>
            <person name="Baker D."/>
            <person name="Gharbi K."/>
            <person name="Hall N."/>
            <person name="Watson M."/>
            <person name="Adriaenssens E.M."/>
            <person name="Foster-Nyarko E."/>
            <person name="Jarju S."/>
            <person name="Secka A."/>
            <person name="Antonio M."/>
            <person name="Oren A."/>
            <person name="Chaudhuri R.R."/>
            <person name="La Ragione R."/>
            <person name="Hildebrand F."/>
            <person name="Pallen M.J."/>
        </authorList>
    </citation>
    <scope>NUCLEOTIDE SEQUENCE</scope>
    <source>
        <strain evidence="2">3436</strain>
    </source>
</reference>
<organism evidence="2 3">
    <name type="scientific">Candidatus Gemmiger excrementavium</name>
    <dbReference type="NCBI Taxonomy" id="2838608"/>
    <lineage>
        <taxon>Bacteria</taxon>
        <taxon>Bacillati</taxon>
        <taxon>Bacillota</taxon>
        <taxon>Clostridia</taxon>
        <taxon>Eubacteriales</taxon>
        <taxon>Gemmiger</taxon>
    </lineage>
</organism>
<reference evidence="2" key="2">
    <citation type="submission" date="2021-04" db="EMBL/GenBank/DDBJ databases">
        <authorList>
            <person name="Gilroy R."/>
        </authorList>
    </citation>
    <scope>NUCLEOTIDE SEQUENCE</scope>
    <source>
        <strain evidence="2">3436</strain>
    </source>
</reference>